<keyword evidence="2" id="KW-1185">Reference proteome</keyword>
<evidence type="ECO:0000313" key="1">
    <source>
        <dbReference type="EMBL" id="QIQ61237.1"/>
    </source>
</evidence>
<organism evidence="1 2">
    <name type="scientific">Bacillus phage vB_BcM_Sam46</name>
    <dbReference type="NCBI Taxonomy" id="2719179"/>
    <lineage>
        <taxon>Viruses</taxon>
        <taxon>Duplodnaviria</taxon>
        <taxon>Heunggongvirae</taxon>
        <taxon>Uroviricota</taxon>
        <taxon>Caudoviricetes</taxon>
        <taxon>Samaravirus</taxon>
        <taxon>Samaravirus sam46</taxon>
    </lineage>
</organism>
<evidence type="ECO:0000313" key="2">
    <source>
        <dbReference type="Proteomes" id="UP000502921"/>
    </source>
</evidence>
<name>A0A6G9L713_9CAUD</name>
<dbReference type="Proteomes" id="UP000502921">
    <property type="component" value="Segment"/>
</dbReference>
<proteinExistence type="predicted"/>
<reference evidence="1 2" key="1">
    <citation type="submission" date="2019-10" db="EMBL/GenBank/DDBJ databases">
        <authorList>
            <person name="Piligrimova E."/>
            <person name="Kazantseva O."/>
            <person name="Shadrin A."/>
            <person name="Zagorodny V."/>
        </authorList>
    </citation>
    <scope>NUCLEOTIDE SEQUENCE [LARGE SCALE GENOMIC DNA]</scope>
</reference>
<protein>
    <submittedName>
        <fullName evidence="1">Uncharacterized protein</fullName>
    </submittedName>
</protein>
<gene>
    <name evidence="1" type="ORF">Sam46_gp36</name>
</gene>
<sequence>MQGICIDVHTSAVLEEGATYYLFDHGVNNYYVSRFDNVQAQFGSYRKEMFQVTEIPENETEIAESVTETPKNERIKEKLKQQAESLAVNNFKPVRHIAKATKRVGGITFGKEYIIGPSKHMPYYDVYRLENPRVPIASYITLFFEIIRPFEEPDEPITETQLETAVLEPPTAIGEPVNTFVPEKPKRAHRHREAAKKRTAEIVAKTIKNSKLKKARTYFEKIELQGQTNIFEFMEW</sequence>
<dbReference type="EMBL" id="MN604698">
    <property type="protein sequence ID" value="QIQ61237.1"/>
    <property type="molecule type" value="Genomic_DNA"/>
</dbReference>
<accession>A0A6G9L713</accession>